<organism evidence="2 3">
    <name type="scientific">Camellia sinensis var. sinensis</name>
    <name type="common">China tea</name>
    <dbReference type="NCBI Taxonomy" id="542762"/>
    <lineage>
        <taxon>Eukaryota</taxon>
        <taxon>Viridiplantae</taxon>
        <taxon>Streptophyta</taxon>
        <taxon>Embryophyta</taxon>
        <taxon>Tracheophyta</taxon>
        <taxon>Spermatophyta</taxon>
        <taxon>Magnoliopsida</taxon>
        <taxon>eudicotyledons</taxon>
        <taxon>Gunneridae</taxon>
        <taxon>Pentapetalae</taxon>
        <taxon>asterids</taxon>
        <taxon>Ericales</taxon>
        <taxon>Theaceae</taxon>
        <taxon>Camellia</taxon>
    </lineage>
</organism>
<sequence length="122" mass="13950">MELNLLALCYPYQRPGHGGLASVLLPGSRDLKKQRRRVMPQKHSTEERVKPQKCKINKKIMLEQGKVEKRVKPLKHSKDEKILLKNNIEEKEQMMVAKLYENVGLITDILKGNLGESSDCLG</sequence>
<dbReference type="Proteomes" id="UP000306102">
    <property type="component" value="Unassembled WGS sequence"/>
</dbReference>
<proteinExistence type="predicted"/>
<dbReference type="AlphaFoldDB" id="A0A4S4F493"/>
<keyword evidence="3" id="KW-1185">Reference proteome</keyword>
<dbReference type="EMBL" id="SDRB02000229">
    <property type="protein sequence ID" value="THG23646.1"/>
    <property type="molecule type" value="Genomic_DNA"/>
</dbReference>
<name>A0A4S4F493_CAMSN</name>
<reference evidence="2 3" key="1">
    <citation type="journal article" date="2018" name="Proc. Natl. Acad. Sci. U.S.A.">
        <title>Draft genome sequence of Camellia sinensis var. sinensis provides insights into the evolution of the tea genome and tea quality.</title>
        <authorList>
            <person name="Wei C."/>
            <person name="Yang H."/>
            <person name="Wang S."/>
            <person name="Zhao J."/>
            <person name="Liu C."/>
            <person name="Gao L."/>
            <person name="Xia E."/>
            <person name="Lu Y."/>
            <person name="Tai Y."/>
            <person name="She G."/>
            <person name="Sun J."/>
            <person name="Cao H."/>
            <person name="Tong W."/>
            <person name="Gao Q."/>
            <person name="Li Y."/>
            <person name="Deng W."/>
            <person name="Jiang X."/>
            <person name="Wang W."/>
            <person name="Chen Q."/>
            <person name="Zhang S."/>
            <person name="Li H."/>
            <person name="Wu J."/>
            <person name="Wang P."/>
            <person name="Li P."/>
            <person name="Shi C."/>
            <person name="Zheng F."/>
            <person name="Jian J."/>
            <person name="Huang B."/>
            <person name="Shan D."/>
            <person name="Shi M."/>
            <person name="Fang C."/>
            <person name="Yue Y."/>
            <person name="Li F."/>
            <person name="Li D."/>
            <person name="Wei S."/>
            <person name="Han B."/>
            <person name="Jiang C."/>
            <person name="Yin Y."/>
            <person name="Xia T."/>
            <person name="Zhang Z."/>
            <person name="Bennetzen J.L."/>
            <person name="Zhao S."/>
            <person name="Wan X."/>
        </authorList>
    </citation>
    <scope>NUCLEOTIDE SEQUENCE [LARGE SCALE GENOMIC DNA]</scope>
    <source>
        <strain evidence="3">cv. Shuchazao</strain>
        <tissue evidence="2">Leaf</tissue>
    </source>
</reference>
<feature type="region of interest" description="Disordered" evidence="1">
    <location>
        <begin position="31"/>
        <end position="51"/>
    </location>
</feature>
<evidence type="ECO:0000313" key="3">
    <source>
        <dbReference type="Proteomes" id="UP000306102"/>
    </source>
</evidence>
<accession>A0A4S4F493</accession>
<gene>
    <name evidence="2" type="ORF">TEA_015342</name>
</gene>
<evidence type="ECO:0000313" key="2">
    <source>
        <dbReference type="EMBL" id="THG23646.1"/>
    </source>
</evidence>
<protein>
    <submittedName>
        <fullName evidence="2">Uncharacterized protein</fullName>
    </submittedName>
</protein>
<evidence type="ECO:0000256" key="1">
    <source>
        <dbReference type="SAM" id="MobiDB-lite"/>
    </source>
</evidence>
<comment type="caution">
    <text evidence="2">The sequence shown here is derived from an EMBL/GenBank/DDBJ whole genome shotgun (WGS) entry which is preliminary data.</text>
</comment>